<proteinExistence type="predicted"/>
<dbReference type="SUPFAM" id="SSF101898">
    <property type="entry name" value="NHL repeat"/>
    <property type="match status" value="1"/>
</dbReference>
<dbReference type="Proteomes" id="UP001152795">
    <property type="component" value="Unassembled WGS sequence"/>
</dbReference>
<organism evidence="1 2">
    <name type="scientific">Paramuricea clavata</name>
    <name type="common">Red gorgonian</name>
    <name type="synonym">Violescent sea-whip</name>
    <dbReference type="NCBI Taxonomy" id="317549"/>
    <lineage>
        <taxon>Eukaryota</taxon>
        <taxon>Metazoa</taxon>
        <taxon>Cnidaria</taxon>
        <taxon>Anthozoa</taxon>
        <taxon>Octocorallia</taxon>
        <taxon>Malacalcyonacea</taxon>
        <taxon>Plexauridae</taxon>
        <taxon>Paramuricea</taxon>
    </lineage>
</organism>
<gene>
    <name evidence="1" type="ORF">PACLA_8A011141</name>
</gene>
<evidence type="ECO:0000313" key="2">
    <source>
        <dbReference type="Proteomes" id="UP001152795"/>
    </source>
</evidence>
<accession>A0A7D9JG44</accession>
<dbReference type="EMBL" id="CACRXK020015893">
    <property type="protein sequence ID" value="CAB4029034.1"/>
    <property type="molecule type" value="Genomic_DNA"/>
</dbReference>
<keyword evidence="2" id="KW-1185">Reference proteome</keyword>
<protein>
    <submittedName>
        <fullName evidence="1">Uncharacterized protein</fullName>
    </submittedName>
</protein>
<dbReference type="InterPro" id="IPR011042">
    <property type="entry name" value="6-blade_b-propeller_TolB-like"/>
</dbReference>
<dbReference type="AlphaFoldDB" id="A0A7D9JG44"/>
<dbReference type="Gene3D" id="2.120.10.30">
    <property type="entry name" value="TolB, C-terminal domain"/>
    <property type="match status" value="1"/>
</dbReference>
<dbReference type="OrthoDB" id="10534951at2759"/>
<sequence>MSGFITSFLNFTVGILCDKIRDVTAGRLSEGDLTDEKFRKLIVRELDDIKCRLEGLARKDLLSSFSFFKEGICRLNLCLQDKYTNNSRVSDVEPGNDGGESEDATFSSKRDSFLDSALTLSNIIRELKIDSKERLLDAKKSFRTSREEATRAFNNVALTIDDRIMASKLRIASRILEGLQDPDAAAQDCLLYIEELHNMPAVREIFSVHVKGGMKSRLNQAKRLEKSRSITTLNFILLEFISKFTKTSVGCLNWPVIDLRGHTFHPIFDDNENLVTVEKSGLKATWETTFSERLTIEGYHSCAVNSKGQIFITDGKWNRLASIKVVKRSGEIQLFSENVLEEKQLMYSVSSLTIDANDDIYLGICCLDTSANGIRVLVFNSTGSIKRELKLPIDEYFAIDFSMKVTQESIITCSSGGRLHFFDSKDSKLKAYYSLPHYDSSVECSCLSTSDENEIIVNYPRGESVNIYTEGGELKQIIKLPRKDNTKELVHTVRGVVFDPVRKHVLVLIYDPFLFDQTSYRLLVYSKSSELLNTFRLANFPVEGLAQLTSHPTGPIAVIGSRKAIFLHI</sequence>
<name>A0A7D9JG44_PARCT</name>
<reference evidence="1" key="1">
    <citation type="submission" date="2020-04" db="EMBL/GenBank/DDBJ databases">
        <authorList>
            <person name="Alioto T."/>
            <person name="Alioto T."/>
            <person name="Gomez Garrido J."/>
        </authorList>
    </citation>
    <scope>NUCLEOTIDE SEQUENCE</scope>
    <source>
        <strain evidence="1">A484AB</strain>
    </source>
</reference>
<comment type="caution">
    <text evidence="1">The sequence shown here is derived from an EMBL/GenBank/DDBJ whole genome shotgun (WGS) entry which is preliminary data.</text>
</comment>
<evidence type="ECO:0000313" key="1">
    <source>
        <dbReference type="EMBL" id="CAB4029034.1"/>
    </source>
</evidence>